<feature type="region of interest" description="Disordered" evidence="1">
    <location>
        <begin position="20"/>
        <end position="56"/>
    </location>
</feature>
<sequence length="72" mass="7724">AREIAWIPVPYRQAAGAPVKESTFQLGERKRERERTDSEAGSSVIGLSGSHAHGDKQGGDWRCLGLSFAAGI</sequence>
<comment type="caution">
    <text evidence="2">The sequence shown here is derived from an EMBL/GenBank/DDBJ whole genome shotgun (WGS) entry which is preliminary data.</text>
</comment>
<evidence type="ECO:0000256" key="1">
    <source>
        <dbReference type="SAM" id="MobiDB-lite"/>
    </source>
</evidence>
<accession>A0ABQ9TNR7</accession>
<protein>
    <submittedName>
        <fullName evidence="2">Uncharacterized protein</fullName>
    </submittedName>
</protein>
<organism evidence="2 3">
    <name type="scientific">Saguinus oedipus</name>
    <name type="common">Cotton-top tamarin</name>
    <name type="synonym">Oedipomidas oedipus</name>
    <dbReference type="NCBI Taxonomy" id="9490"/>
    <lineage>
        <taxon>Eukaryota</taxon>
        <taxon>Metazoa</taxon>
        <taxon>Chordata</taxon>
        <taxon>Craniata</taxon>
        <taxon>Vertebrata</taxon>
        <taxon>Euteleostomi</taxon>
        <taxon>Mammalia</taxon>
        <taxon>Eutheria</taxon>
        <taxon>Euarchontoglires</taxon>
        <taxon>Primates</taxon>
        <taxon>Haplorrhini</taxon>
        <taxon>Platyrrhini</taxon>
        <taxon>Cebidae</taxon>
        <taxon>Callitrichinae</taxon>
        <taxon>Saguinus</taxon>
    </lineage>
</organism>
<gene>
    <name evidence="2" type="ORF">P7K49_035615</name>
</gene>
<dbReference type="EMBL" id="JASSZA010000020">
    <property type="protein sequence ID" value="KAK2086190.1"/>
    <property type="molecule type" value="Genomic_DNA"/>
</dbReference>
<feature type="non-terminal residue" evidence="2">
    <location>
        <position position="1"/>
    </location>
</feature>
<evidence type="ECO:0000313" key="2">
    <source>
        <dbReference type="EMBL" id="KAK2086190.1"/>
    </source>
</evidence>
<feature type="compositionally biased region" description="Basic and acidic residues" evidence="1">
    <location>
        <begin position="27"/>
        <end position="38"/>
    </location>
</feature>
<evidence type="ECO:0000313" key="3">
    <source>
        <dbReference type="Proteomes" id="UP001266305"/>
    </source>
</evidence>
<proteinExistence type="predicted"/>
<name>A0ABQ9TNR7_SAGOE</name>
<dbReference type="Proteomes" id="UP001266305">
    <property type="component" value="Unassembled WGS sequence"/>
</dbReference>
<reference evidence="2 3" key="1">
    <citation type="submission" date="2023-05" db="EMBL/GenBank/DDBJ databases">
        <title>B98-5 Cell Line De Novo Hybrid Assembly: An Optical Mapping Approach.</title>
        <authorList>
            <person name="Kananen K."/>
            <person name="Auerbach J.A."/>
            <person name="Kautto E."/>
            <person name="Blachly J.S."/>
        </authorList>
    </citation>
    <scope>NUCLEOTIDE SEQUENCE [LARGE SCALE GENOMIC DNA]</scope>
    <source>
        <strain evidence="2">B95-8</strain>
        <tissue evidence="2">Cell line</tissue>
    </source>
</reference>
<keyword evidence="3" id="KW-1185">Reference proteome</keyword>